<feature type="region of interest" description="Disordered" evidence="5">
    <location>
        <begin position="37"/>
        <end position="56"/>
    </location>
</feature>
<dbReference type="PROSITE" id="PS50082">
    <property type="entry name" value="WD_REPEATS_2"/>
    <property type="match status" value="3"/>
</dbReference>
<dbReference type="PROSITE" id="PS50294">
    <property type="entry name" value="WD_REPEATS_REGION"/>
    <property type="match status" value="2"/>
</dbReference>
<dbReference type="PANTHER" id="PTHR22839">
    <property type="entry name" value="THO COMPLEX SUBUNIT 3 THO3"/>
    <property type="match status" value="1"/>
</dbReference>
<dbReference type="SMART" id="SM00320">
    <property type="entry name" value="WD40"/>
    <property type="match status" value="6"/>
</dbReference>
<dbReference type="EMBL" id="CCBN010000016">
    <property type="protein sequence ID" value="CDO56728.1"/>
    <property type="molecule type" value="Genomic_DNA"/>
</dbReference>
<feature type="repeat" description="WD" evidence="4">
    <location>
        <begin position="51"/>
        <end position="82"/>
    </location>
</feature>
<name>A0A0J9XH27_GEOCN</name>
<keyword evidence="7" id="KW-1185">Reference proteome</keyword>
<evidence type="ECO:0000256" key="4">
    <source>
        <dbReference type="PROSITE-ProRule" id="PRU00221"/>
    </source>
</evidence>
<dbReference type="SUPFAM" id="SSF50978">
    <property type="entry name" value="WD40 repeat-like"/>
    <property type="match status" value="1"/>
</dbReference>
<dbReference type="InterPro" id="IPR001680">
    <property type="entry name" value="WD40_rpt"/>
</dbReference>
<dbReference type="STRING" id="1173061.A0A0J9XH27"/>
<dbReference type="InterPro" id="IPR015943">
    <property type="entry name" value="WD40/YVTN_repeat-like_dom_sf"/>
</dbReference>
<dbReference type="Proteomes" id="UP000242525">
    <property type="component" value="Unassembled WGS sequence"/>
</dbReference>
<accession>A0A0J9XH27</accession>
<organism evidence="6 7">
    <name type="scientific">Geotrichum candidum</name>
    <name type="common">Oospora lactis</name>
    <name type="synonym">Dipodascus geotrichum</name>
    <dbReference type="NCBI Taxonomy" id="1173061"/>
    <lineage>
        <taxon>Eukaryota</taxon>
        <taxon>Fungi</taxon>
        <taxon>Dikarya</taxon>
        <taxon>Ascomycota</taxon>
        <taxon>Saccharomycotina</taxon>
        <taxon>Dipodascomycetes</taxon>
        <taxon>Dipodascales</taxon>
        <taxon>Dipodascaceae</taxon>
        <taxon>Geotrichum</taxon>
    </lineage>
</organism>
<sequence length="386" mass="42579">MSYKSRSRKLDYPLHGQSLSSQAAENHFQSLRSQVFNKQGGGQQGNSSSNSSSSSGPIRCLAWNGPGSRVACGYYDRSVKVWMPDHPDGHGMTDIKNAHDRPVESISWDPTHADRVVSCASDGTIKAWDARAKTLLAETRNGHDNLVVRFSGDGRFLAVATAKTDLIIIYRVRRPQKESGVTWGIEYLCQFRENEEIYDLQWAENGSDTTYVLASGLGNGNVRIYRFDTIDVNTEKARTNPSSDEDLSEAVNKLANVYTLRGHRTAANCLNFDPKGKYLAVGSNEGIVSLWDLQNFICIKTFFKTDQAISSLSITHDGTLIAVGSEGNTPIDIIHVESGKYLHSLPRQPSNGRPIVSWHPFKYTLAYIGDPSVLMIFGGTSSGHRS</sequence>
<feature type="repeat" description="WD" evidence="4">
    <location>
        <begin position="260"/>
        <end position="301"/>
    </location>
</feature>
<evidence type="ECO:0000256" key="3">
    <source>
        <dbReference type="ARBA" id="ARBA00046343"/>
    </source>
</evidence>
<dbReference type="Gene3D" id="2.130.10.10">
    <property type="entry name" value="YVTN repeat-like/Quinoprotein amine dehydrogenase"/>
    <property type="match status" value="2"/>
</dbReference>
<reference evidence="6" key="1">
    <citation type="submission" date="2014-03" db="EMBL/GenBank/DDBJ databases">
        <authorList>
            <person name="Casaregola S."/>
        </authorList>
    </citation>
    <scope>NUCLEOTIDE SEQUENCE [LARGE SCALE GENOMIC DNA]</scope>
    <source>
        <strain evidence="6">CLIB 918</strain>
    </source>
</reference>
<keyword evidence="1 4" id="KW-0853">WD repeat</keyword>
<gene>
    <name evidence="6" type="ORF">BN980_GECA16s02089g</name>
</gene>
<evidence type="ECO:0000256" key="5">
    <source>
        <dbReference type="SAM" id="MobiDB-lite"/>
    </source>
</evidence>
<evidence type="ECO:0000256" key="2">
    <source>
        <dbReference type="ARBA" id="ARBA00022737"/>
    </source>
</evidence>
<dbReference type="Pfam" id="PF00400">
    <property type="entry name" value="WD40"/>
    <property type="match status" value="4"/>
</dbReference>
<evidence type="ECO:0000313" key="7">
    <source>
        <dbReference type="Proteomes" id="UP000242525"/>
    </source>
</evidence>
<dbReference type="GO" id="GO:0006406">
    <property type="term" value="P:mRNA export from nucleus"/>
    <property type="evidence" value="ECO:0007669"/>
    <property type="project" value="InterPro"/>
</dbReference>
<dbReference type="AlphaFoldDB" id="A0A0J9XH27"/>
<keyword evidence="2" id="KW-0677">Repeat</keyword>
<dbReference type="PANTHER" id="PTHR22839:SF0">
    <property type="entry name" value="THO COMPLEX SUBUNIT 3"/>
    <property type="match status" value="1"/>
</dbReference>
<dbReference type="OrthoDB" id="340259at2759"/>
<evidence type="ECO:0000313" key="6">
    <source>
        <dbReference type="EMBL" id="CDO56728.1"/>
    </source>
</evidence>
<evidence type="ECO:0000256" key="1">
    <source>
        <dbReference type="ARBA" id="ARBA00022574"/>
    </source>
</evidence>
<dbReference type="GO" id="GO:0000445">
    <property type="term" value="C:THO complex part of transcription export complex"/>
    <property type="evidence" value="ECO:0007669"/>
    <property type="project" value="TreeGrafter"/>
</dbReference>
<comment type="caution">
    <text evidence="6">The sequence shown here is derived from an EMBL/GenBank/DDBJ whole genome shotgun (WGS) entry which is preliminary data.</text>
</comment>
<comment type="similarity">
    <text evidence="3">Belongs to the THOC3 family.</text>
</comment>
<feature type="repeat" description="WD" evidence="4">
    <location>
        <begin position="96"/>
        <end position="138"/>
    </location>
</feature>
<dbReference type="InterPro" id="IPR040132">
    <property type="entry name" value="Tex1/THOC3"/>
</dbReference>
<protein>
    <submittedName>
        <fullName evidence="6">Similar to Saccharomyces cerevisiae YCR072C RSA4 WD-repeat protein involved in ribosome biogenesis</fullName>
    </submittedName>
</protein>
<dbReference type="InterPro" id="IPR036322">
    <property type="entry name" value="WD40_repeat_dom_sf"/>
</dbReference>
<proteinExistence type="inferred from homology"/>
<feature type="compositionally biased region" description="Low complexity" evidence="5">
    <location>
        <begin position="45"/>
        <end position="56"/>
    </location>
</feature>